<comment type="caution">
    <text evidence="8">The sequence shown here is derived from an EMBL/GenBank/DDBJ whole genome shotgun (WGS) entry which is preliminary data.</text>
</comment>
<evidence type="ECO:0000256" key="5">
    <source>
        <dbReference type="ARBA" id="ARBA00023136"/>
    </source>
</evidence>
<evidence type="ECO:0000256" key="3">
    <source>
        <dbReference type="ARBA" id="ARBA00022692"/>
    </source>
</evidence>
<dbReference type="Pfam" id="PF02687">
    <property type="entry name" value="FtsX"/>
    <property type="match status" value="1"/>
</dbReference>
<feature type="transmembrane region" description="Helical" evidence="6">
    <location>
        <begin position="65"/>
        <end position="90"/>
    </location>
</feature>
<proteinExistence type="predicted"/>
<keyword evidence="2" id="KW-1003">Cell membrane</keyword>
<keyword evidence="3 6" id="KW-0812">Transmembrane</keyword>
<dbReference type="RefSeq" id="WP_186999662.1">
    <property type="nucleotide sequence ID" value="NZ_JACRWH010000063.1"/>
</dbReference>
<dbReference type="Proteomes" id="UP000649075">
    <property type="component" value="Unassembled WGS sequence"/>
</dbReference>
<reference evidence="8 9" key="1">
    <citation type="submission" date="2020-08" db="EMBL/GenBank/DDBJ databases">
        <authorList>
            <person name="Liu C."/>
            <person name="Sun Q."/>
        </authorList>
    </citation>
    <scope>NUCLEOTIDE SEQUENCE [LARGE SCALE GENOMIC DNA]</scope>
    <source>
        <strain evidence="8 9">L34</strain>
    </source>
</reference>
<dbReference type="EMBL" id="JACRWH010000063">
    <property type="protein sequence ID" value="MBC6013181.1"/>
    <property type="molecule type" value="Genomic_DNA"/>
</dbReference>
<evidence type="ECO:0000256" key="6">
    <source>
        <dbReference type="SAM" id="Phobius"/>
    </source>
</evidence>
<evidence type="ECO:0000313" key="9">
    <source>
        <dbReference type="Proteomes" id="UP000649075"/>
    </source>
</evidence>
<keyword evidence="9" id="KW-1185">Reference proteome</keyword>
<keyword evidence="4 6" id="KW-1133">Transmembrane helix</keyword>
<dbReference type="InterPro" id="IPR003838">
    <property type="entry name" value="ABC3_permease_C"/>
</dbReference>
<evidence type="ECO:0000256" key="1">
    <source>
        <dbReference type="ARBA" id="ARBA00004651"/>
    </source>
</evidence>
<feature type="transmembrane region" description="Helical" evidence="6">
    <location>
        <begin position="20"/>
        <end position="45"/>
    </location>
</feature>
<gene>
    <name evidence="8" type="ORF">H8911_10815</name>
</gene>
<name>A0ABR7KL87_9FIRM</name>
<feature type="transmembrane region" description="Helical" evidence="6">
    <location>
        <begin position="102"/>
        <end position="121"/>
    </location>
</feature>
<comment type="subcellular location">
    <subcellularLocation>
        <location evidence="1">Cell membrane</location>
        <topology evidence="1">Multi-pass membrane protein</topology>
    </subcellularLocation>
</comment>
<organism evidence="8 9">
    <name type="scientific">Holdemanella hominis</name>
    <dbReference type="NCBI Taxonomy" id="2764327"/>
    <lineage>
        <taxon>Bacteria</taxon>
        <taxon>Bacillati</taxon>
        <taxon>Bacillota</taxon>
        <taxon>Erysipelotrichia</taxon>
        <taxon>Erysipelotrichales</taxon>
        <taxon>Erysipelotrichaceae</taxon>
        <taxon>Holdemanella</taxon>
    </lineage>
</organism>
<protein>
    <recommendedName>
        <fullName evidence="7">ABC3 transporter permease C-terminal domain-containing protein</fullName>
    </recommendedName>
</protein>
<feature type="domain" description="ABC3 transporter permease C-terminal" evidence="7">
    <location>
        <begin position="24"/>
        <end position="120"/>
    </location>
</feature>
<evidence type="ECO:0000256" key="4">
    <source>
        <dbReference type="ARBA" id="ARBA00022989"/>
    </source>
</evidence>
<evidence type="ECO:0000313" key="8">
    <source>
        <dbReference type="EMBL" id="MBC6013181.1"/>
    </source>
</evidence>
<keyword evidence="5 6" id="KW-0472">Membrane</keyword>
<accession>A0ABR7KL87</accession>
<evidence type="ECO:0000259" key="7">
    <source>
        <dbReference type="Pfam" id="PF02687"/>
    </source>
</evidence>
<evidence type="ECO:0000256" key="2">
    <source>
        <dbReference type="ARBA" id="ARBA00022475"/>
    </source>
</evidence>
<sequence>MSKDTNAYKSSLESIQSMKHMIQILSCSIIVCGLVVLSLVLVLGLRDRIHEMGVLLSIGKSKMEIIVQFILELVFISFPSGIILCVFSVIKHNTLCFILSHGLLMSIIIVSVLMASLMIMIKKPS</sequence>